<dbReference type="KEGG" id="cat:CA2559_04815"/>
<feature type="domain" description="ComEC/Rec2-related protein" evidence="7">
    <location>
        <begin position="234"/>
        <end position="504"/>
    </location>
</feature>
<organism evidence="9 10">
    <name type="scientific">Croceibacter atlanticus (strain ATCC BAA-628 / JCM 21780 / CIP 108009 / IAM 15332 / KCTC 12090 / HTCC2559)</name>
    <dbReference type="NCBI Taxonomy" id="216432"/>
    <lineage>
        <taxon>Bacteria</taxon>
        <taxon>Pseudomonadati</taxon>
        <taxon>Bacteroidota</taxon>
        <taxon>Flavobacteriia</taxon>
        <taxon>Flavobacteriales</taxon>
        <taxon>Flavobacteriaceae</taxon>
        <taxon>Croceibacter</taxon>
    </lineage>
</organism>
<keyword evidence="4 6" id="KW-1133">Transmembrane helix</keyword>
<feature type="transmembrane region" description="Helical" evidence="6">
    <location>
        <begin position="455"/>
        <end position="471"/>
    </location>
</feature>
<name>A3U735_CROAH</name>
<keyword evidence="5 6" id="KW-0472">Membrane</keyword>
<evidence type="ECO:0000259" key="7">
    <source>
        <dbReference type="Pfam" id="PF03772"/>
    </source>
</evidence>
<dbReference type="GeneID" id="89452753"/>
<dbReference type="Proteomes" id="UP000002297">
    <property type="component" value="Chromosome"/>
</dbReference>
<dbReference type="InterPro" id="IPR004477">
    <property type="entry name" value="ComEC_N"/>
</dbReference>
<gene>
    <name evidence="9" type="ordered locus">CA2559_04815</name>
</gene>
<feature type="transmembrane region" description="Helical" evidence="6">
    <location>
        <begin position="288"/>
        <end position="305"/>
    </location>
</feature>
<dbReference type="GO" id="GO:0005886">
    <property type="term" value="C:plasma membrane"/>
    <property type="evidence" value="ECO:0007669"/>
    <property type="project" value="UniProtKB-SubCell"/>
</dbReference>
<dbReference type="AlphaFoldDB" id="A3U735"/>
<feature type="transmembrane region" description="Helical" evidence="6">
    <location>
        <begin position="7"/>
        <end position="26"/>
    </location>
</feature>
<feature type="transmembrane region" description="Helical" evidence="6">
    <location>
        <begin position="483"/>
        <end position="502"/>
    </location>
</feature>
<dbReference type="HOGENOM" id="CLU_010363_5_0_10"/>
<comment type="subcellular location">
    <subcellularLocation>
        <location evidence="1">Cell membrane</location>
        <topology evidence="1">Multi-pass membrane protein</topology>
    </subcellularLocation>
</comment>
<evidence type="ECO:0000313" key="10">
    <source>
        <dbReference type="Proteomes" id="UP000002297"/>
    </source>
</evidence>
<accession>A3U735</accession>
<protein>
    <submittedName>
        <fullName evidence="9">Competence protein</fullName>
    </submittedName>
</protein>
<evidence type="ECO:0000313" key="9">
    <source>
        <dbReference type="EMBL" id="EAP88052.1"/>
    </source>
</evidence>
<dbReference type="PANTHER" id="PTHR30619">
    <property type="entry name" value="DNA INTERNALIZATION/COMPETENCE PROTEIN COMEC/REC2"/>
    <property type="match status" value="1"/>
</dbReference>
<feature type="transmembrane region" description="Helical" evidence="6">
    <location>
        <begin position="423"/>
        <end position="448"/>
    </location>
</feature>
<evidence type="ECO:0000256" key="3">
    <source>
        <dbReference type="ARBA" id="ARBA00022692"/>
    </source>
</evidence>
<feature type="domain" description="DUF4131" evidence="8">
    <location>
        <begin position="27"/>
        <end position="192"/>
    </location>
</feature>
<feature type="transmembrane region" description="Helical" evidence="6">
    <location>
        <begin position="32"/>
        <end position="49"/>
    </location>
</feature>
<proteinExistence type="predicted"/>
<evidence type="ECO:0000256" key="6">
    <source>
        <dbReference type="SAM" id="Phobius"/>
    </source>
</evidence>
<dbReference type="eggNOG" id="COG0658">
    <property type="taxonomic scope" value="Bacteria"/>
</dbReference>
<evidence type="ECO:0000256" key="1">
    <source>
        <dbReference type="ARBA" id="ARBA00004651"/>
    </source>
</evidence>
<dbReference type="Pfam" id="PF13567">
    <property type="entry name" value="DUF4131"/>
    <property type="match status" value="1"/>
</dbReference>
<dbReference type="RefSeq" id="WP_013186728.1">
    <property type="nucleotide sequence ID" value="NC_014230.1"/>
</dbReference>
<dbReference type="PANTHER" id="PTHR30619:SF1">
    <property type="entry name" value="RECOMBINATION PROTEIN 2"/>
    <property type="match status" value="1"/>
</dbReference>
<feature type="transmembrane region" description="Helical" evidence="6">
    <location>
        <begin position="58"/>
        <end position="76"/>
    </location>
</feature>
<keyword evidence="10" id="KW-1185">Reference proteome</keyword>
<keyword evidence="3 6" id="KW-0812">Transmembrane</keyword>
<evidence type="ECO:0000256" key="5">
    <source>
        <dbReference type="ARBA" id="ARBA00023136"/>
    </source>
</evidence>
<keyword evidence="2" id="KW-1003">Cell membrane</keyword>
<dbReference type="InterPro" id="IPR052159">
    <property type="entry name" value="Competence_DNA_uptake"/>
</dbReference>
<dbReference type="NCBIfam" id="TIGR00360">
    <property type="entry name" value="ComEC_N-term"/>
    <property type="match status" value="1"/>
</dbReference>
<sequence>MKVLNFSIIKLTLAIIAGILIAYTFTISFKPVITLLCSTVLFFTILFIKSKRSKKQDALFGVAALFLFVCIGMFSWEINQPKNNPNHFTNSISYENTLTLKGHVLEQLKPYSYSENYIFNIERINNKPITGKILLKVRIEDSLKPTYNIGEYLAFKSTLSKVTEPKNPYQFNYAKYLEHQNILAQVSISNREIFQFSEVKISMYSIANTLRNNIEIALIDNGFKGDELAVIKALLLGQKKDISKDMYDDYASAGVIHILAVSGLHVGIILMLLQLILSPLFRFKHGNVFKTVLIVLFLWCFAIIAGLSPSVIRAVTMFSFLAVALNLKRKTSTLNTLFLSALVILLVEPQFLFSVGFQLSYLAVFSIILLQPKLSKLIPRPKYYISRILWGVFTVTIAAQIGVLPLSLFYFHQFPGLFFVTNLIIIPFLGIILGYGLLCISLALLGILPSFIAEGFRLVIGFMNSVISWVAQQNSFVFKEIPFSEIQTIVTYVLIGTILISIQRFKPTNFIYILCAVVIFQLGFMYESYTAKTTEEFVVFQQTAQTVIGLKKGEHFEVSLKDSSSTSFTQQLVSNYIVGSHLDSVSTVPLKNVYQFKGNRIYVIDSLGVYSSAFNNATIILSNSPKINLNRLIDSISPERIIADGNNYKSYVKRWKATAKHKKLPFHPTGEKGAFLIKD</sequence>
<dbReference type="STRING" id="216432.CA2559_04815"/>
<reference evidence="9 10" key="1">
    <citation type="journal article" date="2010" name="J. Bacteriol.">
        <title>The complete genome sequence of Croceibacter atlanticus HTCC2559T.</title>
        <authorList>
            <person name="Oh H.M."/>
            <person name="Kang I."/>
            <person name="Ferriera S."/>
            <person name="Giovannoni S.J."/>
            <person name="Cho J.C."/>
        </authorList>
    </citation>
    <scope>NUCLEOTIDE SEQUENCE [LARGE SCALE GENOMIC DNA]</scope>
    <source>
        <strain evidence="10">ATCC BAA-628 / HTCC2559 / KCTC 12090</strain>
    </source>
</reference>
<dbReference type="EMBL" id="CP002046">
    <property type="protein sequence ID" value="EAP88052.1"/>
    <property type="molecule type" value="Genomic_DNA"/>
</dbReference>
<evidence type="ECO:0000256" key="4">
    <source>
        <dbReference type="ARBA" id="ARBA00022989"/>
    </source>
</evidence>
<feature type="transmembrane region" description="Helical" evidence="6">
    <location>
        <begin position="388"/>
        <end position="411"/>
    </location>
</feature>
<evidence type="ECO:0000256" key="2">
    <source>
        <dbReference type="ARBA" id="ARBA00022475"/>
    </source>
</evidence>
<dbReference type="Pfam" id="PF03772">
    <property type="entry name" value="Competence"/>
    <property type="match status" value="1"/>
</dbReference>
<feature type="transmembrane region" description="Helical" evidence="6">
    <location>
        <begin position="509"/>
        <end position="526"/>
    </location>
</feature>
<dbReference type="OrthoDB" id="9761531at2"/>
<evidence type="ECO:0000259" key="8">
    <source>
        <dbReference type="Pfam" id="PF13567"/>
    </source>
</evidence>
<feature type="transmembrane region" description="Helical" evidence="6">
    <location>
        <begin position="250"/>
        <end position="276"/>
    </location>
</feature>
<dbReference type="InterPro" id="IPR025405">
    <property type="entry name" value="DUF4131"/>
</dbReference>